<reference evidence="3 4" key="1">
    <citation type="submission" date="2020-05" db="EMBL/GenBank/DDBJ databases">
        <title>Genome Sequencing of Type Strains.</title>
        <authorList>
            <person name="Lemaire J.F."/>
            <person name="Inderbitzin P."/>
            <person name="Gregorio O.A."/>
            <person name="Collins S.B."/>
            <person name="Wespe N."/>
            <person name="Knight-Connoni V."/>
        </authorList>
    </citation>
    <scope>NUCLEOTIDE SEQUENCE [LARGE SCALE GENOMIC DNA]</scope>
    <source>
        <strain evidence="3 4">ATCC 19096</strain>
    </source>
</reference>
<dbReference type="EMBL" id="JACGXP010000003">
    <property type="protein sequence ID" value="MBA8990793.1"/>
    <property type="molecule type" value="Genomic_DNA"/>
</dbReference>
<feature type="compositionally biased region" description="Basic and acidic residues" evidence="1">
    <location>
        <begin position="70"/>
        <end position="79"/>
    </location>
</feature>
<proteinExistence type="predicted"/>
<name>A0AAW3T703_9MICO</name>
<protein>
    <submittedName>
        <fullName evidence="2">Uncharacterized protein</fullName>
    </submittedName>
</protein>
<sequence>MTITLVFPVRQDGPPGVAPPSRVRQRVRNRIRIVALDEHRSVLRREPHAPSGGQAQRSPTPIPGDSDPAEPPRVDHLDRNVPNVRQRHTDPEQWDEPHGELPTHDPSRHPCRHHDDASRGPDRSRSDHERVEPGDDVPDDETQPEHGDASAQHPDRERCGDHVAYVAA</sequence>
<gene>
    <name evidence="2" type="ORF">FHW23_002058</name>
    <name evidence="3" type="ORF">HP507_05010</name>
</gene>
<evidence type="ECO:0000313" key="5">
    <source>
        <dbReference type="Proteomes" id="UP000590225"/>
    </source>
</evidence>
<dbReference type="Proteomes" id="UP000573001">
    <property type="component" value="Unassembled WGS sequence"/>
</dbReference>
<feature type="region of interest" description="Disordered" evidence="1">
    <location>
        <begin position="34"/>
        <end position="168"/>
    </location>
</feature>
<accession>A0AAW3T703</accession>
<dbReference type="RefSeq" id="WP_175350752.1">
    <property type="nucleotide sequence ID" value="NZ_BAAAWQ010000001.1"/>
</dbReference>
<reference evidence="2 5" key="2">
    <citation type="submission" date="2020-07" db="EMBL/GenBank/DDBJ databases">
        <title>Above-ground endophytic microbial communities from plants in different locations in the United States.</title>
        <authorList>
            <person name="Frank C."/>
        </authorList>
    </citation>
    <scope>NUCLEOTIDE SEQUENCE [LARGE SCALE GENOMIC DNA]</scope>
    <source>
        <strain evidence="2 5">WPL5_2</strain>
    </source>
</reference>
<feature type="compositionally biased region" description="Basic and acidic residues" evidence="1">
    <location>
        <begin position="35"/>
        <end position="48"/>
    </location>
</feature>
<dbReference type="EMBL" id="JABMCE010000061">
    <property type="protein sequence ID" value="NUU13195.1"/>
    <property type="molecule type" value="Genomic_DNA"/>
</dbReference>
<evidence type="ECO:0000313" key="2">
    <source>
        <dbReference type="EMBL" id="MBA8990793.1"/>
    </source>
</evidence>
<feature type="compositionally biased region" description="Basic and acidic residues" evidence="1">
    <location>
        <begin position="143"/>
        <end position="161"/>
    </location>
</feature>
<evidence type="ECO:0000313" key="3">
    <source>
        <dbReference type="EMBL" id="NUU13195.1"/>
    </source>
</evidence>
<feature type="compositionally biased region" description="Basic and acidic residues" evidence="1">
    <location>
        <begin position="87"/>
        <end position="133"/>
    </location>
</feature>
<dbReference type="Proteomes" id="UP000590225">
    <property type="component" value="Unassembled WGS sequence"/>
</dbReference>
<keyword evidence="4" id="KW-1185">Reference proteome</keyword>
<organism evidence="2 5">
    <name type="scientific">Curtobacterium pusillum</name>
    <dbReference type="NCBI Taxonomy" id="69373"/>
    <lineage>
        <taxon>Bacteria</taxon>
        <taxon>Bacillati</taxon>
        <taxon>Actinomycetota</taxon>
        <taxon>Actinomycetes</taxon>
        <taxon>Micrococcales</taxon>
        <taxon>Microbacteriaceae</taxon>
        <taxon>Curtobacterium</taxon>
    </lineage>
</organism>
<dbReference type="AlphaFoldDB" id="A0AAW3T703"/>
<comment type="caution">
    <text evidence="2">The sequence shown here is derived from an EMBL/GenBank/DDBJ whole genome shotgun (WGS) entry which is preliminary data.</text>
</comment>
<evidence type="ECO:0000313" key="4">
    <source>
        <dbReference type="Proteomes" id="UP000573001"/>
    </source>
</evidence>
<evidence type="ECO:0000256" key="1">
    <source>
        <dbReference type="SAM" id="MobiDB-lite"/>
    </source>
</evidence>
<feature type="region of interest" description="Disordered" evidence="1">
    <location>
        <begin position="1"/>
        <end position="22"/>
    </location>
</feature>